<dbReference type="AlphaFoldDB" id="A0A2P5AA61"/>
<accession>A0A2P5AA61</accession>
<organism evidence="1 2">
    <name type="scientific">Parasponia andersonii</name>
    <name type="common">Sponia andersonii</name>
    <dbReference type="NCBI Taxonomy" id="3476"/>
    <lineage>
        <taxon>Eukaryota</taxon>
        <taxon>Viridiplantae</taxon>
        <taxon>Streptophyta</taxon>
        <taxon>Embryophyta</taxon>
        <taxon>Tracheophyta</taxon>
        <taxon>Spermatophyta</taxon>
        <taxon>Magnoliopsida</taxon>
        <taxon>eudicotyledons</taxon>
        <taxon>Gunneridae</taxon>
        <taxon>Pentapetalae</taxon>
        <taxon>rosids</taxon>
        <taxon>fabids</taxon>
        <taxon>Rosales</taxon>
        <taxon>Cannabaceae</taxon>
        <taxon>Parasponia</taxon>
    </lineage>
</organism>
<evidence type="ECO:0000313" key="1">
    <source>
        <dbReference type="EMBL" id="PON33413.1"/>
    </source>
</evidence>
<keyword evidence="2" id="KW-1185">Reference proteome</keyword>
<reference evidence="2" key="1">
    <citation type="submission" date="2016-06" db="EMBL/GenBank/DDBJ databases">
        <title>Parallel loss of symbiosis genes in relatives of nitrogen-fixing non-legume Parasponia.</title>
        <authorList>
            <person name="Van Velzen R."/>
            <person name="Holmer R."/>
            <person name="Bu F."/>
            <person name="Rutten L."/>
            <person name="Van Zeijl A."/>
            <person name="Liu W."/>
            <person name="Santuari L."/>
            <person name="Cao Q."/>
            <person name="Sharma T."/>
            <person name="Shen D."/>
            <person name="Roswanjaya Y."/>
            <person name="Wardhani T."/>
            <person name="Kalhor M.S."/>
            <person name="Jansen J."/>
            <person name="Van den Hoogen J."/>
            <person name="Gungor B."/>
            <person name="Hartog M."/>
            <person name="Hontelez J."/>
            <person name="Verver J."/>
            <person name="Yang W.-C."/>
            <person name="Schijlen E."/>
            <person name="Repin R."/>
            <person name="Schilthuizen M."/>
            <person name="Schranz E."/>
            <person name="Heidstra R."/>
            <person name="Miyata K."/>
            <person name="Fedorova E."/>
            <person name="Kohlen W."/>
            <person name="Bisseling T."/>
            <person name="Smit S."/>
            <person name="Geurts R."/>
        </authorList>
    </citation>
    <scope>NUCLEOTIDE SEQUENCE [LARGE SCALE GENOMIC DNA]</scope>
    <source>
        <strain evidence="2">cv. WU1-14</strain>
    </source>
</reference>
<evidence type="ECO:0000313" key="2">
    <source>
        <dbReference type="Proteomes" id="UP000237105"/>
    </source>
</evidence>
<protein>
    <submittedName>
        <fullName evidence="1">Uncharacterized protein</fullName>
    </submittedName>
</protein>
<name>A0A2P5AA61_PARAD</name>
<dbReference type="Proteomes" id="UP000237105">
    <property type="component" value="Unassembled WGS sequence"/>
</dbReference>
<comment type="caution">
    <text evidence="1">The sequence shown here is derived from an EMBL/GenBank/DDBJ whole genome shotgun (WGS) entry which is preliminary data.</text>
</comment>
<proteinExistence type="predicted"/>
<dbReference type="OrthoDB" id="10476128at2759"/>
<dbReference type="EMBL" id="JXTB01000732">
    <property type="protein sequence ID" value="PON33413.1"/>
    <property type="molecule type" value="Genomic_DNA"/>
</dbReference>
<sequence length="83" mass="9400">MNNLSKNFNKIKSSNKASEILMQKLKAWFVLGKFAEPPEYPKKIGFDSGEPCLGERLIKMWPPTPLAGFGDDGKVERLLWCLT</sequence>
<gene>
    <name evidence="1" type="ORF">PanWU01x14_353070</name>
</gene>